<dbReference type="EMBL" id="ML976614">
    <property type="protein sequence ID" value="KAF1850704.1"/>
    <property type="molecule type" value="Genomic_DNA"/>
</dbReference>
<sequence>MGEQCLYNQRGGSRQRRGVVVYADLQPPAVTEIICYAGEQGPTPYYCPGGRGACTSAISSNAPHSSLPICSTSFGKGEFRFRGGNMGIVLVSRFPPNDKDHLAVNSNSSSNPHVYAQLCVCLKLCRPHAARPGCRSGVRSGPELNRVSKRSRETRQPGLSLGLLVCFPLLHPLKHQHRRTFVGNKAFLLSPTTPQTQLVDEHSHAAVCCEQLALTKCSCEGSQGFATSHASPQPSPVEMTCDNVP</sequence>
<keyword evidence="3" id="KW-1185">Reference proteome</keyword>
<evidence type="ECO:0000313" key="3">
    <source>
        <dbReference type="Proteomes" id="UP000800039"/>
    </source>
</evidence>
<name>A0A9P4GSY3_9PLEO</name>
<accession>A0A9P4GSY3</accession>
<reference evidence="2" key="1">
    <citation type="submission" date="2020-01" db="EMBL/GenBank/DDBJ databases">
        <authorList>
            <consortium name="DOE Joint Genome Institute"/>
            <person name="Haridas S."/>
            <person name="Albert R."/>
            <person name="Binder M."/>
            <person name="Bloem J."/>
            <person name="Labutti K."/>
            <person name="Salamov A."/>
            <person name="Andreopoulos B."/>
            <person name="Baker S.E."/>
            <person name="Barry K."/>
            <person name="Bills G."/>
            <person name="Bluhm B.H."/>
            <person name="Cannon C."/>
            <person name="Castanera R."/>
            <person name="Culley D.E."/>
            <person name="Daum C."/>
            <person name="Ezra D."/>
            <person name="Gonzalez J.B."/>
            <person name="Henrissat B."/>
            <person name="Kuo A."/>
            <person name="Liang C."/>
            <person name="Lipzen A."/>
            <person name="Lutzoni F."/>
            <person name="Magnuson J."/>
            <person name="Mondo S."/>
            <person name="Nolan M."/>
            <person name="Ohm R."/>
            <person name="Pangilinan J."/>
            <person name="Park H.-J."/>
            <person name="Ramirez L."/>
            <person name="Alfaro M."/>
            <person name="Sun H."/>
            <person name="Tritt A."/>
            <person name="Yoshinaga Y."/>
            <person name="Zwiers L.-H."/>
            <person name="Turgeon B.G."/>
            <person name="Goodwin S.B."/>
            <person name="Spatafora J.W."/>
            <person name="Crous P.W."/>
            <person name="Grigoriev I.V."/>
        </authorList>
    </citation>
    <scope>NUCLEOTIDE SEQUENCE</scope>
    <source>
        <strain evidence="2">CBS 394.84</strain>
    </source>
</reference>
<dbReference type="RefSeq" id="XP_040793267.1">
    <property type="nucleotide sequence ID" value="XM_040927201.1"/>
</dbReference>
<gene>
    <name evidence="2" type="ORF">K460DRAFT_20348</name>
</gene>
<proteinExistence type="predicted"/>
<protein>
    <submittedName>
        <fullName evidence="2">Uncharacterized protein</fullName>
    </submittedName>
</protein>
<dbReference type="Proteomes" id="UP000800039">
    <property type="component" value="Unassembled WGS sequence"/>
</dbReference>
<organism evidence="2 3">
    <name type="scientific">Cucurbitaria berberidis CBS 394.84</name>
    <dbReference type="NCBI Taxonomy" id="1168544"/>
    <lineage>
        <taxon>Eukaryota</taxon>
        <taxon>Fungi</taxon>
        <taxon>Dikarya</taxon>
        <taxon>Ascomycota</taxon>
        <taxon>Pezizomycotina</taxon>
        <taxon>Dothideomycetes</taxon>
        <taxon>Pleosporomycetidae</taxon>
        <taxon>Pleosporales</taxon>
        <taxon>Pleosporineae</taxon>
        <taxon>Cucurbitariaceae</taxon>
        <taxon>Cucurbitaria</taxon>
    </lineage>
</organism>
<dbReference type="GeneID" id="63844453"/>
<evidence type="ECO:0000313" key="2">
    <source>
        <dbReference type="EMBL" id="KAF1850704.1"/>
    </source>
</evidence>
<comment type="caution">
    <text evidence="2">The sequence shown here is derived from an EMBL/GenBank/DDBJ whole genome shotgun (WGS) entry which is preliminary data.</text>
</comment>
<feature type="region of interest" description="Disordered" evidence="1">
    <location>
        <begin position="133"/>
        <end position="153"/>
    </location>
</feature>
<dbReference type="AlphaFoldDB" id="A0A9P4GSY3"/>
<evidence type="ECO:0000256" key="1">
    <source>
        <dbReference type="SAM" id="MobiDB-lite"/>
    </source>
</evidence>